<dbReference type="GO" id="GO:0003755">
    <property type="term" value="F:peptidyl-prolyl cis-trans isomerase activity"/>
    <property type="evidence" value="ECO:0007669"/>
    <property type="project" value="UniProtKB-KW"/>
</dbReference>
<evidence type="ECO:0000256" key="1">
    <source>
        <dbReference type="ARBA" id="ARBA00022729"/>
    </source>
</evidence>
<dbReference type="Gene3D" id="1.10.4030.10">
    <property type="entry name" value="Porin chaperone SurA, peptide-binding domain"/>
    <property type="match status" value="1"/>
</dbReference>
<gene>
    <name evidence="4" type="ORF">SAMN05216464_1115</name>
</gene>
<keyword evidence="2" id="KW-0413">Isomerase</keyword>
<dbReference type="SUPFAM" id="SSF54534">
    <property type="entry name" value="FKBP-like"/>
    <property type="match status" value="2"/>
</dbReference>
<keyword evidence="5" id="KW-1185">Reference proteome</keyword>
<name>A0A1G7H112_9SPHI</name>
<dbReference type="SUPFAM" id="SSF109998">
    <property type="entry name" value="Triger factor/SurA peptide-binding domain-like"/>
    <property type="match status" value="1"/>
</dbReference>
<dbReference type="Gene3D" id="3.10.50.40">
    <property type="match status" value="2"/>
</dbReference>
<feature type="domain" description="PpiC" evidence="3">
    <location>
        <begin position="317"/>
        <end position="415"/>
    </location>
</feature>
<proteinExistence type="predicted"/>
<organism evidence="4 5">
    <name type="scientific">Mucilaginibacter pineti</name>
    <dbReference type="NCBI Taxonomy" id="1391627"/>
    <lineage>
        <taxon>Bacteria</taxon>
        <taxon>Pseudomonadati</taxon>
        <taxon>Bacteroidota</taxon>
        <taxon>Sphingobacteriia</taxon>
        <taxon>Sphingobacteriales</taxon>
        <taxon>Sphingobacteriaceae</taxon>
        <taxon>Mucilaginibacter</taxon>
    </lineage>
</organism>
<reference evidence="4 5" key="1">
    <citation type="submission" date="2016-10" db="EMBL/GenBank/DDBJ databases">
        <authorList>
            <person name="de Groot N.N."/>
        </authorList>
    </citation>
    <scope>NUCLEOTIDE SEQUENCE [LARGE SCALE GENOMIC DNA]</scope>
    <source>
        <strain evidence="4 5">47C3B</strain>
    </source>
</reference>
<dbReference type="AlphaFoldDB" id="A0A1G7H112"/>
<dbReference type="InterPro" id="IPR046357">
    <property type="entry name" value="PPIase_dom_sf"/>
</dbReference>
<dbReference type="InterPro" id="IPR027304">
    <property type="entry name" value="Trigger_fact/SurA_dom_sf"/>
</dbReference>
<protein>
    <submittedName>
        <fullName evidence="4">Periplasmic chaperone for outer membrane proteins SurA</fullName>
    </submittedName>
</protein>
<sequence>MIFNGILFRFILVHKHYMRKLGLVILSFISIISVAKAQLVVDTAKAKAPVTQATVDSVIARPPGRTLDKIAAIVGNSPILQSDIELSYAQYLTQGMAPNPDVKCRILQSLLTQKLLAQQAIIDSVEVKDDEVDNSVDRRMREMIQRAGGQDKLEAYLGRSIIQFKDEIRPDMKEQLVAQRMQQKITEKLNVTPLDVKKYFDKLPKDSLPSFNKEVEVGEIVFQPKLSKEEKDIYRQKAEELRDRIVKKGEDFGTLARLYSQDPGSAPEGGDAGFGDRQTWVKEFTANAFRLKAGEYSPVFEAPDYGFFFLQVIERRGEQVHVRHILIMPIITEASLDRAKGKADSAYNLLIKNKTIDFSAAANFYSDNKETKYNGGMMLNAENVQVRSTYIPMDKLDPKVALVVDTMKVGSISQPTLFTGADGKSSYKILYLKSATDAHKANLEQDFAKLKDYAFEIKTNKTISDWFDKRRKETFIKIDKQYQECDILKKWIMPATTTTAQVK</sequence>
<dbReference type="Pfam" id="PF00639">
    <property type="entry name" value="Rotamase"/>
    <property type="match status" value="2"/>
</dbReference>
<dbReference type="PROSITE" id="PS50198">
    <property type="entry name" value="PPIC_PPIASE_2"/>
    <property type="match status" value="2"/>
</dbReference>
<dbReference type="InterPro" id="IPR050280">
    <property type="entry name" value="OMP_Chaperone_SurA"/>
</dbReference>
<evidence type="ECO:0000259" key="3">
    <source>
        <dbReference type="PROSITE" id="PS50198"/>
    </source>
</evidence>
<dbReference type="Proteomes" id="UP000199072">
    <property type="component" value="Unassembled WGS sequence"/>
</dbReference>
<evidence type="ECO:0000313" key="5">
    <source>
        <dbReference type="Proteomes" id="UP000199072"/>
    </source>
</evidence>
<feature type="domain" description="PpiC" evidence="3">
    <location>
        <begin position="212"/>
        <end position="314"/>
    </location>
</feature>
<dbReference type="EMBL" id="FNAI01000011">
    <property type="protein sequence ID" value="SDE94031.1"/>
    <property type="molecule type" value="Genomic_DNA"/>
</dbReference>
<keyword evidence="2" id="KW-0697">Rotamase</keyword>
<evidence type="ECO:0000256" key="2">
    <source>
        <dbReference type="PROSITE-ProRule" id="PRU00278"/>
    </source>
</evidence>
<evidence type="ECO:0000313" key="4">
    <source>
        <dbReference type="EMBL" id="SDE94031.1"/>
    </source>
</evidence>
<keyword evidence="1" id="KW-0732">Signal</keyword>
<dbReference type="PANTHER" id="PTHR47637">
    <property type="entry name" value="CHAPERONE SURA"/>
    <property type="match status" value="1"/>
</dbReference>
<dbReference type="PANTHER" id="PTHR47637:SF1">
    <property type="entry name" value="CHAPERONE SURA"/>
    <property type="match status" value="1"/>
</dbReference>
<dbReference type="InterPro" id="IPR000297">
    <property type="entry name" value="PPIase_PpiC"/>
</dbReference>
<accession>A0A1G7H112</accession>
<dbReference type="STRING" id="1391627.SAMN05216464_1115"/>